<sequence length="294" mass="34100">MKTKKYSYVDLISVIEEVNRCPGGKRTINYIVQNSFLERGSRVLEIGSNTGFTSIEIAKLKDVEVIGIDVNENAVKKSNDILSREPKFIQDRVSFQVASALELPFPDNSFDLIITGGANSFIDASQREKALKEYKRVLKPYGMLSITNLYYDSAPTKKVLDDLYNVLGFEIKPYKKGYWQNLFLNNSFELFAYKETKLISRSKEIIQDYVDNITKDNITLNEMDQNEANNIKSEFLEAIQVFNENHKYLSFMSIILRNNFVEEQQELFLEEGTLDCWNINDENEEWEVIDHNEI</sequence>
<comment type="caution">
    <text evidence="2">The sequence shown here is derived from an EMBL/GenBank/DDBJ whole genome shotgun (WGS) entry which is preliminary data.</text>
</comment>
<feature type="domain" description="Methyltransferase" evidence="1">
    <location>
        <begin position="43"/>
        <end position="142"/>
    </location>
</feature>
<dbReference type="InterPro" id="IPR029063">
    <property type="entry name" value="SAM-dependent_MTases_sf"/>
</dbReference>
<keyword evidence="2" id="KW-0808">Transferase</keyword>
<evidence type="ECO:0000313" key="3">
    <source>
        <dbReference type="Proteomes" id="UP001589738"/>
    </source>
</evidence>
<dbReference type="CDD" id="cd02440">
    <property type="entry name" value="AdoMet_MTases"/>
    <property type="match status" value="1"/>
</dbReference>
<dbReference type="GO" id="GO:0008168">
    <property type="term" value="F:methyltransferase activity"/>
    <property type="evidence" value="ECO:0007669"/>
    <property type="project" value="UniProtKB-KW"/>
</dbReference>
<dbReference type="Proteomes" id="UP001589738">
    <property type="component" value="Unassembled WGS sequence"/>
</dbReference>
<dbReference type="RefSeq" id="WP_160549710.1">
    <property type="nucleotide sequence ID" value="NZ_JBHLUU010000111.1"/>
</dbReference>
<dbReference type="PANTHER" id="PTHR43591">
    <property type="entry name" value="METHYLTRANSFERASE"/>
    <property type="match status" value="1"/>
</dbReference>
<dbReference type="InterPro" id="IPR041698">
    <property type="entry name" value="Methyltransf_25"/>
</dbReference>
<gene>
    <name evidence="2" type="ORF">ACFFHF_16425</name>
</gene>
<evidence type="ECO:0000259" key="1">
    <source>
        <dbReference type="Pfam" id="PF13649"/>
    </source>
</evidence>
<dbReference type="Pfam" id="PF13649">
    <property type="entry name" value="Methyltransf_25"/>
    <property type="match status" value="1"/>
</dbReference>
<accession>A0ABV6KU43</accession>
<keyword evidence="2" id="KW-0489">Methyltransferase</keyword>
<proteinExistence type="predicted"/>
<evidence type="ECO:0000313" key="2">
    <source>
        <dbReference type="EMBL" id="MFC0476789.1"/>
    </source>
</evidence>
<dbReference type="Gene3D" id="3.40.50.150">
    <property type="entry name" value="Vaccinia Virus protein VP39"/>
    <property type="match status" value="1"/>
</dbReference>
<dbReference type="EMBL" id="JBHLUU010000111">
    <property type="protein sequence ID" value="MFC0476789.1"/>
    <property type="molecule type" value="Genomic_DNA"/>
</dbReference>
<dbReference type="SUPFAM" id="SSF53335">
    <property type="entry name" value="S-adenosyl-L-methionine-dependent methyltransferases"/>
    <property type="match status" value="1"/>
</dbReference>
<keyword evidence="3" id="KW-1185">Reference proteome</keyword>
<name>A0ABV6KU43_9BACI</name>
<organism evidence="2 3">
    <name type="scientific">Robertmurraya beringensis</name>
    <dbReference type="NCBI Taxonomy" id="641660"/>
    <lineage>
        <taxon>Bacteria</taxon>
        <taxon>Bacillati</taxon>
        <taxon>Bacillota</taxon>
        <taxon>Bacilli</taxon>
        <taxon>Bacillales</taxon>
        <taxon>Bacillaceae</taxon>
        <taxon>Robertmurraya</taxon>
    </lineage>
</organism>
<reference evidence="2 3" key="1">
    <citation type="submission" date="2024-09" db="EMBL/GenBank/DDBJ databases">
        <authorList>
            <person name="Sun Q."/>
            <person name="Mori K."/>
        </authorList>
    </citation>
    <scope>NUCLEOTIDE SEQUENCE [LARGE SCALE GENOMIC DNA]</scope>
    <source>
        <strain evidence="2 3">CGMCC 1.9126</strain>
    </source>
</reference>
<protein>
    <submittedName>
        <fullName evidence="2">Methyltransferase domain-containing protein</fullName>
    </submittedName>
</protein>
<dbReference type="GO" id="GO:0032259">
    <property type="term" value="P:methylation"/>
    <property type="evidence" value="ECO:0007669"/>
    <property type="project" value="UniProtKB-KW"/>
</dbReference>